<accession>A0AAD9KVC5</accession>
<dbReference type="InterPro" id="IPR003599">
    <property type="entry name" value="Ig_sub"/>
</dbReference>
<evidence type="ECO:0000313" key="6">
    <source>
        <dbReference type="EMBL" id="KAK2178126.1"/>
    </source>
</evidence>
<dbReference type="AlphaFoldDB" id="A0AAD9KVC5"/>
<dbReference type="InterPro" id="IPR036179">
    <property type="entry name" value="Ig-like_dom_sf"/>
</dbReference>
<feature type="domain" description="Fibronectin type-III" evidence="5">
    <location>
        <begin position="291"/>
        <end position="393"/>
    </location>
</feature>
<dbReference type="CDD" id="cd00063">
    <property type="entry name" value="FN3"/>
    <property type="match status" value="1"/>
</dbReference>
<dbReference type="Pfam" id="PF00041">
    <property type="entry name" value="fn3"/>
    <property type="match status" value="1"/>
</dbReference>
<comment type="caution">
    <text evidence="6">The sequence shown here is derived from an EMBL/GenBank/DDBJ whole genome shotgun (WGS) entry which is preliminary data.</text>
</comment>
<dbReference type="SMART" id="SM00408">
    <property type="entry name" value="IGc2"/>
    <property type="match status" value="3"/>
</dbReference>
<dbReference type="PROSITE" id="PS50835">
    <property type="entry name" value="IG_LIKE"/>
    <property type="match status" value="3"/>
</dbReference>
<reference evidence="6" key="1">
    <citation type="journal article" date="2023" name="Mol. Biol. Evol.">
        <title>Third-Generation Sequencing Reveals the Adaptive Role of the Epigenome in Three Deep-Sea Polychaetes.</title>
        <authorList>
            <person name="Perez M."/>
            <person name="Aroh O."/>
            <person name="Sun Y."/>
            <person name="Lan Y."/>
            <person name="Juniper S.K."/>
            <person name="Young C.R."/>
            <person name="Angers B."/>
            <person name="Qian P.Y."/>
        </authorList>
    </citation>
    <scope>NUCLEOTIDE SEQUENCE</scope>
    <source>
        <strain evidence="6">R07B-5</strain>
    </source>
</reference>
<keyword evidence="1" id="KW-0677">Repeat</keyword>
<feature type="domain" description="Ig-like" evidence="4">
    <location>
        <begin position="1"/>
        <end position="68"/>
    </location>
</feature>
<dbReference type="Pfam" id="PF13927">
    <property type="entry name" value="Ig_3"/>
    <property type="match status" value="1"/>
</dbReference>
<feature type="compositionally biased region" description="Polar residues" evidence="3">
    <location>
        <begin position="381"/>
        <end position="395"/>
    </location>
</feature>
<dbReference type="GO" id="GO:0016020">
    <property type="term" value="C:membrane"/>
    <property type="evidence" value="ECO:0007669"/>
    <property type="project" value="UniProtKB-SubCell"/>
</dbReference>
<dbReference type="SMART" id="SM00060">
    <property type="entry name" value="FN3"/>
    <property type="match status" value="1"/>
</dbReference>
<dbReference type="Pfam" id="PF07679">
    <property type="entry name" value="I-set"/>
    <property type="match status" value="1"/>
</dbReference>
<dbReference type="InterPro" id="IPR036116">
    <property type="entry name" value="FN3_sf"/>
</dbReference>
<gene>
    <name evidence="6" type="ORF">NP493_561g01055</name>
</gene>
<dbReference type="InterPro" id="IPR013783">
    <property type="entry name" value="Ig-like_fold"/>
</dbReference>
<feature type="domain" description="Ig-like" evidence="4">
    <location>
        <begin position="203"/>
        <end position="282"/>
    </location>
</feature>
<dbReference type="InterPro" id="IPR003598">
    <property type="entry name" value="Ig_sub2"/>
</dbReference>
<dbReference type="EMBL" id="JAODUO010000560">
    <property type="protein sequence ID" value="KAK2178126.1"/>
    <property type="molecule type" value="Genomic_DNA"/>
</dbReference>
<dbReference type="GO" id="GO:0098609">
    <property type="term" value="P:cell-cell adhesion"/>
    <property type="evidence" value="ECO:0007669"/>
    <property type="project" value="TreeGrafter"/>
</dbReference>
<dbReference type="Proteomes" id="UP001209878">
    <property type="component" value="Unassembled WGS sequence"/>
</dbReference>
<protein>
    <submittedName>
        <fullName evidence="6">Uncharacterized protein</fullName>
    </submittedName>
</protein>
<proteinExistence type="predicted"/>
<dbReference type="PANTHER" id="PTHR44170">
    <property type="entry name" value="PROTEIN SIDEKICK"/>
    <property type="match status" value="1"/>
</dbReference>
<evidence type="ECO:0000256" key="3">
    <source>
        <dbReference type="SAM" id="MobiDB-lite"/>
    </source>
</evidence>
<dbReference type="PANTHER" id="PTHR44170:SF6">
    <property type="entry name" value="CONTACTIN"/>
    <property type="match status" value="1"/>
</dbReference>
<dbReference type="Gene3D" id="2.60.40.10">
    <property type="entry name" value="Immunoglobulins"/>
    <property type="match status" value="4"/>
</dbReference>
<keyword evidence="7" id="KW-1185">Reference proteome</keyword>
<name>A0AAD9KVC5_RIDPI</name>
<feature type="region of interest" description="Disordered" evidence="3">
    <location>
        <begin position="373"/>
        <end position="395"/>
    </location>
</feature>
<evidence type="ECO:0000256" key="1">
    <source>
        <dbReference type="ARBA" id="ARBA00022737"/>
    </source>
</evidence>
<dbReference type="InterPro" id="IPR013098">
    <property type="entry name" value="Ig_I-set"/>
</dbReference>
<feature type="domain" description="Ig-like" evidence="4">
    <location>
        <begin position="72"/>
        <end position="181"/>
    </location>
</feature>
<dbReference type="InterPro" id="IPR007110">
    <property type="entry name" value="Ig-like_dom"/>
</dbReference>
<feature type="non-terminal residue" evidence="6">
    <location>
        <position position="513"/>
    </location>
</feature>
<evidence type="ECO:0000256" key="2">
    <source>
        <dbReference type="ARBA" id="ARBA00023157"/>
    </source>
</evidence>
<dbReference type="CDD" id="cd00096">
    <property type="entry name" value="Ig"/>
    <property type="match status" value="1"/>
</dbReference>
<organism evidence="6 7">
    <name type="scientific">Ridgeia piscesae</name>
    <name type="common">Tubeworm</name>
    <dbReference type="NCBI Taxonomy" id="27915"/>
    <lineage>
        <taxon>Eukaryota</taxon>
        <taxon>Metazoa</taxon>
        <taxon>Spiralia</taxon>
        <taxon>Lophotrochozoa</taxon>
        <taxon>Annelida</taxon>
        <taxon>Polychaeta</taxon>
        <taxon>Sedentaria</taxon>
        <taxon>Canalipalpata</taxon>
        <taxon>Sabellida</taxon>
        <taxon>Siboglinidae</taxon>
        <taxon>Ridgeia</taxon>
    </lineage>
</organism>
<evidence type="ECO:0000313" key="7">
    <source>
        <dbReference type="Proteomes" id="UP001209878"/>
    </source>
</evidence>
<evidence type="ECO:0000259" key="4">
    <source>
        <dbReference type="PROSITE" id="PS50835"/>
    </source>
</evidence>
<evidence type="ECO:0000259" key="5">
    <source>
        <dbReference type="PROSITE" id="PS50853"/>
    </source>
</evidence>
<dbReference type="SMART" id="SM00409">
    <property type="entry name" value="IG"/>
    <property type="match status" value="2"/>
</dbReference>
<dbReference type="SUPFAM" id="SSF48726">
    <property type="entry name" value="Immunoglobulin"/>
    <property type="match status" value="2"/>
</dbReference>
<sequence>QEARPPVTSVTWKKGQEVFSVTTDSKYTGGTVKTPSLTIGSVLKTDAGEYTCQLGNEVGHGTASVTLEVWSPAKLEFPHLVNIHRSPTFDDTDFNMTCTVSGSGDPMVEWQKNGESVDTDDFTVTKVQVTSGQYMYGQTEAKTNTLIWKVTKRVKYFTCNNITHFDGHYTCAVSTQTAGATTRDESKAFIVRVQYEARWSSGPTLTAAAPNDTSREIVCSVCANPQPTFLWTFKNQSLRKGIQVVGNKIILDHVTRDDFGAYQCMASNNINGQNRMAVFELSLVESGPARKPLGFTILSNHTSVTLTLQWRPGFDSGHPPQTFTLQYRASTEVTLRTWRDMFSHKTDGVTRYQATVTGLRPQTEYVFSLYAENSRPPAQGPNRSDTVSQTGSTTASPNIVINEVELTEDHMTVRWQYNEQSTRTKRSTSPSVSVVIYYQRDGGEEARYPPEGSVAAEKREVVIKGMFDVKATYKVWLKIYEGGLTVSFQQTKPLDTGVEIGRYALSFCSLPET</sequence>
<dbReference type="PROSITE" id="PS50853">
    <property type="entry name" value="FN3"/>
    <property type="match status" value="1"/>
</dbReference>
<dbReference type="SUPFAM" id="SSF49265">
    <property type="entry name" value="Fibronectin type III"/>
    <property type="match status" value="1"/>
</dbReference>
<dbReference type="InterPro" id="IPR003961">
    <property type="entry name" value="FN3_dom"/>
</dbReference>
<keyword evidence="2" id="KW-1015">Disulfide bond</keyword>